<comment type="caution">
    <text evidence="1">The sequence shown here is derived from an EMBL/GenBank/DDBJ whole genome shotgun (WGS) entry which is preliminary data.</text>
</comment>
<dbReference type="Gramene" id="GBG72528">
    <property type="protein sequence ID" value="GBG72528"/>
    <property type="gene ID" value="CBR_g12099"/>
</dbReference>
<reference evidence="1 2" key="1">
    <citation type="journal article" date="2018" name="Cell">
        <title>The Chara Genome: Secondary Complexity and Implications for Plant Terrestrialization.</title>
        <authorList>
            <person name="Nishiyama T."/>
            <person name="Sakayama H."/>
            <person name="Vries J.D."/>
            <person name="Buschmann H."/>
            <person name="Saint-Marcoux D."/>
            <person name="Ullrich K.K."/>
            <person name="Haas F.B."/>
            <person name="Vanderstraeten L."/>
            <person name="Becker D."/>
            <person name="Lang D."/>
            <person name="Vosolsobe S."/>
            <person name="Rombauts S."/>
            <person name="Wilhelmsson P.K.I."/>
            <person name="Janitza P."/>
            <person name="Kern R."/>
            <person name="Heyl A."/>
            <person name="Rumpler F."/>
            <person name="Villalobos L.I.A.C."/>
            <person name="Clay J.M."/>
            <person name="Skokan R."/>
            <person name="Toyoda A."/>
            <person name="Suzuki Y."/>
            <person name="Kagoshima H."/>
            <person name="Schijlen E."/>
            <person name="Tajeshwar N."/>
            <person name="Catarino B."/>
            <person name="Hetherington A.J."/>
            <person name="Saltykova A."/>
            <person name="Bonnot C."/>
            <person name="Breuninger H."/>
            <person name="Symeonidi A."/>
            <person name="Radhakrishnan G.V."/>
            <person name="Van Nieuwerburgh F."/>
            <person name="Deforce D."/>
            <person name="Chang C."/>
            <person name="Karol K.G."/>
            <person name="Hedrich R."/>
            <person name="Ulvskov P."/>
            <person name="Glockner G."/>
            <person name="Delwiche C.F."/>
            <person name="Petrasek J."/>
            <person name="Van de Peer Y."/>
            <person name="Friml J."/>
            <person name="Beilby M."/>
            <person name="Dolan L."/>
            <person name="Kohara Y."/>
            <person name="Sugano S."/>
            <person name="Fujiyama A."/>
            <person name="Delaux P.-M."/>
            <person name="Quint M."/>
            <person name="TheiBen G."/>
            <person name="Hagemann M."/>
            <person name="Harholt J."/>
            <person name="Dunand C."/>
            <person name="Zachgo S."/>
            <person name="Langdale J."/>
            <person name="Maumus F."/>
            <person name="Straeten D.V.D."/>
            <person name="Gould S.B."/>
            <person name="Rensing S.A."/>
        </authorList>
    </citation>
    <scope>NUCLEOTIDE SEQUENCE [LARGE SCALE GENOMIC DNA]</scope>
    <source>
        <strain evidence="1 2">S276</strain>
    </source>
</reference>
<sequence>MMRGGEGLRRYCGRGGRSGGGRRGVLLEAAVEEGVVCAVEEGGAAVVTTVMEGLFPSSVVTRSDMDDMVAFMSLREVVTEVWRVLRVWRMAERSGVAVLAGGCSPTRLRAMLSTQPMWMSDMLMEDAAMSGEEGVEDATGTDVEDAAAVVAAAAAHWEFLVWHGGMW</sequence>
<organism evidence="1 2">
    <name type="scientific">Chara braunii</name>
    <name type="common">Braun's stonewort</name>
    <dbReference type="NCBI Taxonomy" id="69332"/>
    <lineage>
        <taxon>Eukaryota</taxon>
        <taxon>Viridiplantae</taxon>
        <taxon>Streptophyta</taxon>
        <taxon>Charophyceae</taxon>
        <taxon>Charales</taxon>
        <taxon>Characeae</taxon>
        <taxon>Chara</taxon>
    </lineage>
</organism>
<name>A0A388KR95_CHABU</name>
<keyword evidence="2" id="KW-1185">Reference proteome</keyword>
<feature type="non-terminal residue" evidence="1">
    <location>
        <position position="167"/>
    </location>
</feature>
<dbReference type="EMBL" id="BFEA01000167">
    <property type="protein sequence ID" value="GBG72528.1"/>
    <property type="molecule type" value="Genomic_DNA"/>
</dbReference>
<gene>
    <name evidence="1" type="ORF">CBR_g12099</name>
</gene>
<evidence type="ECO:0000313" key="1">
    <source>
        <dbReference type="EMBL" id="GBG72528.1"/>
    </source>
</evidence>
<dbReference type="Proteomes" id="UP000265515">
    <property type="component" value="Unassembled WGS sequence"/>
</dbReference>
<dbReference type="AlphaFoldDB" id="A0A388KR95"/>
<protein>
    <submittedName>
        <fullName evidence="1">Uncharacterized protein</fullName>
    </submittedName>
</protein>
<evidence type="ECO:0000313" key="2">
    <source>
        <dbReference type="Proteomes" id="UP000265515"/>
    </source>
</evidence>
<proteinExistence type="predicted"/>
<accession>A0A388KR95</accession>